<sequence length="369" mass="40818">MKNSLTSILALFLKGNINICLMGDPGVAKSQLLSYIDRLAPRSQYTTGRGSSGVGLTAAVMRDPLTGEMTLEGGALVLADLGICCIDEFDKMADADRTAIHEVMEQQTISIAKAGIMTSLNARCAILAAANPAYGRYNPKKSIEQNIQLPAALLSRFDLLWLIQDKPDADADLRLAQHITYVHQHCRQPPTHFTPISMKLMRRYIALCKKRQPVVPESLADYITAAYVEMRKEARVSKDTTFTSARTLLSILRLSTALARLRMMDSVEKEDVNEAMRLMEMSKDSLQADKSSGKRTQRPADVIFSLVRELATEGVAGRGGAGGVVRMAEAEQRCVSRGFTPAQFQEALEEYEELNVWQVNQARTRITFV</sequence>
<comment type="similarity">
    <text evidence="1 9">Belongs to the MCM family.</text>
</comment>
<dbReference type="Proteomes" id="UP000472264">
    <property type="component" value="Chromosome 10"/>
</dbReference>
<evidence type="ECO:0000256" key="5">
    <source>
        <dbReference type="ARBA" id="ARBA00022806"/>
    </source>
</evidence>
<keyword evidence="8" id="KW-0131">Cell cycle</keyword>
<dbReference type="InterPro" id="IPR008050">
    <property type="entry name" value="MCM7"/>
</dbReference>
<evidence type="ECO:0000256" key="2">
    <source>
        <dbReference type="ARBA" id="ARBA00012551"/>
    </source>
</evidence>
<dbReference type="Pfam" id="PF00493">
    <property type="entry name" value="MCM"/>
    <property type="match status" value="1"/>
</dbReference>
<dbReference type="CDD" id="cd17758">
    <property type="entry name" value="MCM7"/>
    <property type="match status" value="1"/>
</dbReference>
<dbReference type="SUPFAM" id="SSF52540">
    <property type="entry name" value="P-loop containing nucleoside triphosphate hydrolases"/>
    <property type="match status" value="1"/>
</dbReference>
<keyword evidence="7 9" id="KW-0238">DNA-binding</keyword>
<keyword evidence="6 9" id="KW-0067">ATP-binding</keyword>
<keyword evidence="12" id="KW-1185">Reference proteome</keyword>
<evidence type="ECO:0000313" key="12">
    <source>
        <dbReference type="Proteomes" id="UP000472264"/>
    </source>
</evidence>
<name>A0A665WNH2_ECHNA</name>
<protein>
    <recommendedName>
        <fullName evidence="2">DNA helicase</fullName>
        <ecNumber evidence="2">3.6.4.12</ecNumber>
    </recommendedName>
</protein>
<evidence type="ECO:0000256" key="8">
    <source>
        <dbReference type="ARBA" id="ARBA00023306"/>
    </source>
</evidence>
<dbReference type="PROSITE" id="PS50051">
    <property type="entry name" value="MCM_2"/>
    <property type="match status" value="1"/>
</dbReference>
<dbReference type="PANTHER" id="PTHR11630:SF26">
    <property type="entry name" value="DNA REPLICATION LICENSING FACTOR MCM7"/>
    <property type="match status" value="1"/>
</dbReference>
<keyword evidence="5" id="KW-0347">Helicase</keyword>
<dbReference type="GO" id="GO:0042555">
    <property type="term" value="C:MCM complex"/>
    <property type="evidence" value="ECO:0007669"/>
    <property type="project" value="InterPro"/>
</dbReference>
<reference evidence="11" key="3">
    <citation type="submission" date="2025-09" db="UniProtKB">
        <authorList>
            <consortium name="Ensembl"/>
        </authorList>
    </citation>
    <scope>IDENTIFICATION</scope>
</reference>
<keyword evidence="5" id="KW-0378">Hydrolase</keyword>
<dbReference type="PRINTS" id="PR01657">
    <property type="entry name" value="MCMFAMILY"/>
</dbReference>
<gene>
    <name evidence="11" type="primary">mcm7</name>
</gene>
<accession>A0A665WNH2</accession>
<dbReference type="GO" id="GO:0006270">
    <property type="term" value="P:DNA replication initiation"/>
    <property type="evidence" value="ECO:0007669"/>
    <property type="project" value="InterPro"/>
</dbReference>
<keyword evidence="4 9" id="KW-0547">Nucleotide-binding</keyword>
<dbReference type="InterPro" id="IPR003593">
    <property type="entry name" value="AAA+_ATPase"/>
</dbReference>
<evidence type="ECO:0000256" key="3">
    <source>
        <dbReference type="ARBA" id="ARBA00022705"/>
    </source>
</evidence>
<dbReference type="PROSITE" id="PS00847">
    <property type="entry name" value="MCM_1"/>
    <property type="match status" value="1"/>
</dbReference>
<keyword evidence="3" id="KW-0235">DNA replication</keyword>
<dbReference type="Pfam" id="PF24901">
    <property type="entry name" value="WHD_MCM7"/>
    <property type="match status" value="1"/>
</dbReference>
<dbReference type="EC" id="3.6.4.12" evidence="2"/>
<dbReference type="Pfam" id="PF17855">
    <property type="entry name" value="MCM_lid"/>
    <property type="match status" value="1"/>
</dbReference>
<dbReference type="GO" id="GO:0005524">
    <property type="term" value="F:ATP binding"/>
    <property type="evidence" value="ECO:0007669"/>
    <property type="project" value="UniProtKB-KW"/>
</dbReference>
<dbReference type="AlphaFoldDB" id="A0A665WNH2"/>
<dbReference type="SMART" id="SM00382">
    <property type="entry name" value="AAA"/>
    <property type="match status" value="1"/>
</dbReference>
<reference evidence="11" key="2">
    <citation type="submission" date="2025-08" db="UniProtKB">
        <authorList>
            <consortium name="Ensembl"/>
        </authorList>
    </citation>
    <scope>IDENTIFICATION</scope>
</reference>
<dbReference type="PANTHER" id="PTHR11630">
    <property type="entry name" value="DNA REPLICATION LICENSING FACTOR MCM FAMILY MEMBER"/>
    <property type="match status" value="1"/>
</dbReference>
<organism evidence="11 12">
    <name type="scientific">Echeneis naucrates</name>
    <name type="common">Live sharksucker</name>
    <dbReference type="NCBI Taxonomy" id="173247"/>
    <lineage>
        <taxon>Eukaryota</taxon>
        <taxon>Metazoa</taxon>
        <taxon>Chordata</taxon>
        <taxon>Craniata</taxon>
        <taxon>Vertebrata</taxon>
        <taxon>Euteleostomi</taxon>
        <taxon>Actinopterygii</taxon>
        <taxon>Neopterygii</taxon>
        <taxon>Teleostei</taxon>
        <taxon>Neoteleostei</taxon>
        <taxon>Acanthomorphata</taxon>
        <taxon>Carangaria</taxon>
        <taxon>Carangiformes</taxon>
        <taxon>Echeneidae</taxon>
        <taxon>Echeneis</taxon>
    </lineage>
</organism>
<dbReference type="GO" id="GO:0005634">
    <property type="term" value="C:nucleus"/>
    <property type="evidence" value="ECO:0007669"/>
    <property type="project" value="TreeGrafter"/>
</dbReference>
<dbReference type="InterPro" id="IPR018525">
    <property type="entry name" value="MCM_CS"/>
</dbReference>
<evidence type="ECO:0000259" key="10">
    <source>
        <dbReference type="PROSITE" id="PS50051"/>
    </source>
</evidence>
<dbReference type="InterPro" id="IPR027417">
    <property type="entry name" value="P-loop_NTPase"/>
</dbReference>
<dbReference type="GO" id="GO:0006271">
    <property type="term" value="P:DNA strand elongation involved in DNA replication"/>
    <property type="evidence" value="ECO:0007669"/>
    <property type="project" value="TreeGrafter"/>
</dbReference>
<dbReference type="GO" id="GO:0017116">
    <property type="term" value="F:single-stranded DNA helicase activity"/>
    <property type="evidence" value="ECO:0007669"/>
    <property type="project" value="TreeGrafter"/>
</dbReference>
<dbReference type="SMART" id="SM00350">
    <property type="entry name" value="MCM"/>
    <property type="match status" value="1"/>
</dbReference>
<evidence type="ECO:0000256" key="9">
    <source>
        <dbReference type="RuleBase" id="RU004070"/>
    </source>
</evidence>
<dbReference type="FunFam" id="3.40.50.300:FF:000826">
    <property type="entry name" value="Replicative DNA helicase Mcm"/>
    <property type="match status" value="1"/>
</dbReference>
<evidence type="ECO:0000256" key="7">
    <source>
        <dbReference type="ARBA" id="ARBA00023125"/>
    </source>
</evidence>
<dbReference type="Gene3D" id="3.40.50.300">
    <property type="entry name" value="P-loop containing nucleotide triphosphate hydrolases"/>
    <property type="match status" value="1"/>
</dbReference>
<proteinExistence type="inferred from homology"/>
<evidence type="ECO:0000256" key="1">
    <source>
        <dbReference type="ARBA" id="ARBA00008010"/>
    </source>
</evidence>
<evidence type="ECO:0000313" key="11">
    <source>
        <dbReference type="Ensembl" id="ENSENLP00000045568.1"/>
    </source>
</evidence>
<evidence type="ECO:0000256" key="4">
    <source>
        <dbReference type="ARBA" id="ARBA00022741"/>
    </source>
</evidence>
<dbReference type="InterPro" id="IPR041562">
    <property type="entry name" value="MCM_lid"/>
</dbReference>
<dbReference type="GO" id="GO:0000727">
    <property type="term" value="P:double-strand break repair via break-induced replication"/>
    <property type="evidence" value="ECO:0007669"/>
    <property type="project" value="TreeGrafter"/>
</dbReference>
<dbReference type="InterPro" id="IPR031327">
    <property type="entry name" value="MCM"/>
</dbReference>
<feature type="domain" description="MCM C-terminal AAA(+) ATPase" evidence="10">
    <location>
        <begin position="13"/>
        <end position="179"/>
    </location>
</feature>
<reference evidence="11" key="1">
    <citation type="submission" date="2021-04" db="EMBL/GenBank/DDBJ databases">
        <authorList>
            <consortium name="Wellcome Sanger Institute Data Sharing"/>
        </authorList>
    </citation>
    <scope>NUCLEOTIDE SEQUENCE [LARGE SCALE GENOMIC DNA]</scope>
</reference>
<dbReference type="Ensembl" id="ENSENLT00000046696.1">
    <property type="protein sequence ID" value="ENSENLP00000045568.1"/>
    <property type="gene ID" value="ENSENLG00000019365.1"/>
</dbReference>
<evidence type="ECO:0000256" key="6">
    <source>
        <dbReference type="ARBA" id="ARBA00022840"/>
    </source>
</evidence>
<dbReference type="InterPro" id="IPR001208">
    <property type="entry name" value="MCM_dom"/>
</dbReference>
<dbReference type="GO" id="GO:0003697">
    <property type="term" value="F:single-stranded DNA binding"/>
    <property type="evidence" value="ECO:0007669"/>
    <property type="project" value="TreeGrafter"/>
</dbReference>